<sequence length="285" mass="33432">MESATDVEVREDIRQSEEYGRYMERIGWKTIQFNKSQIFIRRLGPVSVAKMQRGNLSLPWSGIDKVLRENRVMMCKIEPNAGAQTLVLSAHGYQQDNWPLLGTKTLRVDLSRPLGLIRQSFKKDARYCLRRVHGSPSKVSKNHFEDFYQIWKKSGKIKRLWIPSERSYQALVEVFGEKAFCVTVNNLAGCLVLTHERTAYYYYSGALPEGKRFNLPYLVVWEAMKEAKKRGCKQWDFEGIYDSRWPNKGWRGFSHFKKSFDGIEVEFPGCFTKWMWPFPLGRRVF</sequence>
<dbReference type="Pfam" id="PF02388">
    <property type="entry name" value="FemAB"/>
    <property type="match status" value="1"/>
</dbReference>
<comment type="caution">
    <text evidence="7">The sequence shown here is derived from an EMBL/GenBank/DDBJ whole genome shotgun (WGS) entry which is preliminary data.</text>
</comment>
<keyword evidence="3" id="KW-0133">Cell shape</keyword>
<dbReference type="EMBL" id="LCPE01000019">
    <property type="protein sequence ID" value="KKU93506.1"/>
    <property type="molecule type" value="Genomic_DNA"/>
</dbReference>
<dbReference type="Gene3D" id="3.40.630.30">
    <property type="match status" value="1"/>
</dbReference>
<dbReference type="PANTHER" id="PTHR36174:SF1">
    <property type="entry name" value="LIPID II:GLYCINE GLYCYLTRANSFERASE"/>
    <property type="match status" value="1"/>
</dbReference>
<evidence type="ECO:0000313" key="7">
    <source>
        <dbReference type="EMBL" id="KKU93506.1"/>
    </source>
</evidence>
<accession>A0A0G1UHA2</accession>
<dbReference type="InterPro" id="IPR016181">
    <property type="entry name" value="Acyl_CoA_acyltransferase"/>
</dbReference>
<comment type="similarity">
    <text evidence="1">Belongs to the FemABX family.</text>
</comment>
<dbReference type="GO" id="GO:0016755">
    <property type="term" value="F:aminoacyltransferase activity"/>
    <property type="evidence" value="ECO:0007669"/>
    <property type="project" value="InterPro"/>
</dbReference>
<evidence type="ECO:0000256" key="1">
    <source>
        <dbReference type="ARBA" id="ARBA00009943"/>
    </source>
</evidence>
<organism evidence="7 8">
    <name type="scientific">Candidatus Amesbacteria bacterium GW2011_GWC1_48_10</name>
    <dbReference type="NCBI Taxonomy" id="1618365"/>
    <lineage>
        <taxon>Bacteria</taxon>
        <taxon>Candidatus Amesiibacteriota</taxon>
    </lineage>
</organism>
<name>A0A0G1UHA2_9BACT</name>
<dbReference type="PANTHER" id="PTHR36174">
    <property type="entry name" value="LIPID II:GLYCINE GLYCYLTRANSFERASE"/>
    <property type="match status" value="1"/>
</dbReference>
<dbReference type="GO" id="GO:0008360">
    <property type="term" value="P:regulation of cell shape"/>
    <property type="evidence" value="ECO:0007669"/>
    <property type="project" value="UniProtKB-KW"/>
</dbReference>
<evidence type="ECO:0000256" key="2">
    <source>
        <dbReference type="ARBA" id="ARBA00022679"/>
    </source>
</evidence>
<dbReference type="Proteomes" id="UP000034877">
    <property type="component" value="Unassembled WGS sequence"/>
</dbReference>
<evidence type="ECO:0000256" key="6">
    <source>
        <dbReference type="ARBA" id="ARBA00023316"/>
    </source>
</evidence>
<dbReference type="GO" id="GO:0071555">
    <property type="term" value="P:cell wall organization"/>
    <property type="evidence" value="ECO:0007669"/>
    <property type="project" value="UniProtKB-KW"/>
</dbReference>
<dbReference type="InterPro" id="IPR050644">
    <property type="entry name" value="PG_Glycine_Bridge_Synth"/>
</dbReference>
<evidence type="ECO:0000256" key="5">
    <source>
        <dbReference type="ARBA" id="ARBA00023315"/>
    </source>
</evidence>
<evidence type="ECO:0000313" key="8">
    <source>
        <dbReference type="Proteomes" id="UP000034877"/>
    </source>
</evidence>
<dbReference type="InterPro" id="IPR003447">
    <property type="entry name" value="FEMABX"/>
</dbReference>
<dbReference type="AlphaFoldDB" id="A0A0G1UHA2"/>
<keyword evidence="6" id="KW-0961">Cell wall biogenesis/degradation</keyword>
<evidence type="ECO:0000256" key="3">
    <source>
        <dbReference type="ARBA" id="ARBA00022960"/>
    </source>
</evidence>
<dbReference type="SUPFAM" id="SSF55729">
    <property type="entry name" value="Acyl-CoA N-acyltransferases (Nat)"/>
    <property type="match status" value="1"/>
</dbReference>
<proteinExistence type="inferred from homology"/>
<protein>
    <submittedName>
        <fullName evidence="7">Methicillin resistance protein</fullName>
    </submittedName>
</protein>
<dbReference type="GO" id="GO:0009252">
    <property type="term" value="P:peptidoglycan biosynthetic process"/>
    <property type="evidence" value="ECO:0007669"/>
    <property type="project" value="UniProtKB-KW"/>
</dbReference>
<gene>
    <name evidence="7" type="ORF">UY22_C0019G0031</name>
</gene>
<keyword evidence="5" id="KW-0012">Acyltransferase</keyword>
<keyword evidence="4" id="KW-0573">Peptidoglycan synthesis</keyword>
<evidence type="ECO:0000256" key="4">
    <source>
        <dbReference type="ARBA" id="ARBA00022984"/>
    </source>
</evidence>
<dbReference type="PROSITE" id="PS51191">
    <property type="entry name" value="FEMABX"/>
    <property type="match status" value="1"/>
</dbReference>
<reference evidence="7 8" key="1">
    <citation type="journal article" date="2015" name="Nature">
        <title>rRNA introns, odd ribosomes, and small enigmatic genomes across a large radiation of phyla.</title>
        <authorList>
            <person name="Brown C.T."/>
            <person name="Hug L.A."/>
            <person name="Thomas B.C."/>
            <person name="Sharon I."/>
            <person name="Castelle C.J."/>
            <person name="Singh A."/>
            <person name="Wilkins M.J."/>
            <person name="Williams K.H."/>
            <person name="Banfield J.F."/>
        </authorList>
    </citation>
    <scope>NUCLEOTIDE SEQUENCE [LARGE SCALE GENOMIC DNA]</scope>
</reference>
<keyword evidence="2" id="KW-0808">Transferase</keyword>